<organism evidence="8">
    <name type="scientific">Pseudomonas putida</name>
    <name type="common">Arthrobacter siderocapsulatus</name>
    <dbReference type="NCBI Taxonomy" id="303"/>
    <lineage>
        <taxon>Bacteria</taxon>
        <taxon>Pseudomonadati</taxon>
        <taxon>Pseudomonadota</taxon>
        <taxon>Gammaproteobacteria</taxon>
        <taxon>Pseudomonadales</taxon>
        <taxon>Pseudomonadaceae</taxon>
        <taxon>Pseudomonas</taxon>
    </lineage>
</organism>
<dbReference type="RefSeq" id="WP_070091529.1">
    <property type="nucleotide sequence ID" value="NZ_CP016634.1"/>
</dbReference>
<keyword evidence="2" id="KW-1003">Cell membrane</keyword>
<evidence type="ECO:0000256" key="3">
    <source>
        <dbReference type="ARBA" id="ARBA00022692"/>
    </source>
</evidence>
<evidence type="ECO:0000256" key="6">
    <source>
        <dbReference type="SAM" id="Phobius"/>
    </source>
</evidence>
<gene>
    <name evidence="8" type="ORF">IEC33019_1023</name>
</gene>
<name>A0A1B2F343_PSEPU</name>
<keyword evidence="3 6" id="KW-0812">Transmembrane</keyword>
<dbReference type="InterPro" id="IPR027379">
    <property type="entry name" value="CLS_N"/>
</dbReference>
<evidence type="ECO:0000256" key="2">
    <source>
        <dbReference type="ARBA" id="ARBA00022475"/>
    </source>
</evidence>
<proteinExistence type="predicted"/>
<evidence type="ECO:0000256" key="4">
    <source>
        <dbReference type="ARBA" id="ARBA00022989"/>
    </source>
</evidence>
<evidence type="ECO:0000256" key="5">
    <source>
        <dbReference type="ARBA" id="ARBA00023136"/>
    </source>
</evidence>
<dbReference type="AlphaFoldDB" id="A0A1B2F343"/>
<feature type="transmembrane region" description="Helical" evidence="6">
    <location>
        <begin position="39"/>
        <end position="58"/>
    </location>
</feature>
<reference evidence="8" key="1">
    <citation type="submission" date="2016-07" db="EMBL/GenBank/DDBJ databases">
        <title>New class B carbapenemase carried by novel plasmid in Pseudomonas putida enviromental strain in eastern Amazonia.</title>
        <authorList>
            <person name="Souza C.O."/>
            <person name="Lima K.V."/>
            <person name="Brasiliense D.M."/>
            <person name="Perez-Chaparro P.J."/>
            <person name="Mamizuka E.M."/>
            <person name="Lima M.O."/>
            <person name="Lima L.N."/>
            <person name="McCulloch J.A."/>
        </authorList>
    </citation>
    <scope>NUCLEOTIDE SEQUENCE [LARGE SCALE GENOMIC DNA]</scope>
    <source>
        <strain evidence="8">IEC33019</strain>
    </source>
</reference>
<feature type="domain" description="Cardiolipin synthase N-terminal" evidence="7">
    <location>
        <begin position="19"/>
        <end position="60"/>
    </location>
</feature>
<accession>A0A1B2F343</accession>
<evidence type="ECO:0000259" key="7">
    <source>
        <dbReference type="Pfam" id="PF13396"/>
    </source>
</evidence>
<comment type="subcellular location">
    <subcellularLocation>
        <location evidence="1">Cell membrane</location>
        <topology evidence="1">Multi-pass membrane protein</topology>
    </subcellularLocation>
</comment>
<keyword evidence="5 6" id="KW-0472">Membrane</keyword>
<dbReference type="EMBL" id="CP016634">
    <property type="protein sequence ID" value="ANY86597.1"/>
    <property type="molecule type" value="Genomic_DNA"/>
</dbReference>
<dbReference type="Pfam" id="PF13396">
    <property type="entry name" value="PLDc_N"/>
    <property type="match status" value="1"/>
</dbReference>
<protein>
    <recommendedName>
        <fullName evidence="7">Cardiolipin synthase N-terminal domain-containing protein</fullName>
    </recommendedName>
</protein>
<evidence type="ECO:0000256" key="1">
    <source>
        <dbReference type="ARBA" id="ARBA00004651"/>
    </source>
</evidence>
<keyword evidence="4 6" id="KW-1133">Transmembrane helix</keyword>
<feature type="transmembrane region" description="Helical" evidence="6">
    <location>
        <begin position="6"/>
        <end position="27"/>
    </location>
</feature>
<sequence length="77" mass="8348">MSDPVTYFWIALVAIILLVDLWAIVSVFRSDKSDATKVLWSLLLVLFPVIGLAIWGVAGPRGIKRGTGPTSPEHSKG</sequence>
<dbReference type="GO" id="GO:0005886">
    <property type="term" value="C:plasma membrane"/>
    <property type="evidence" value="ECO:0007669"/>
    <property type="project" value="UniProtKB-SubCell"/>
</dbReference>
<evidence type="ECO:0000313" key="8">
    <source>
        <dbReference type="EMBL" id="ANY86597.1"/>
    </source>
</evidence>